<evidence type="ECO:0000256" key="1">
    <source>
        <dbReference type="SAM" id="Coils"/>
    </source>
</evidence>
<evidence type="ECO:0000256" key="2">
    <source>
        <dbReference type="SAM" id="MobiDB-lite"/>
    </source>
</evidence>
<proteinExistence type="predicted"/>
<reference evidence="3 4" key="1">
    <citation type="submission" date="2015-04" db="EMBL/GenBank/DDBJ databases">
        <title>Complete genome sequence of Schizopora paradoxa KUC8140, a cosmopolitan wood degrader in East Asia.</title>
        <authorList>
            <consortium name="DOE Joint Genome Institute"/>
            <person name="Min B."/>
            <person name="Park H."/>
            <person name="Jang Y."/>
            <person name="Kim J.-J."/>
            <person name="Kim K.H."/>
            <person name="Pangilinan J."/>
            <person name="Lipzen A."/>
            <person name="Riley R."/>
            <person name="Grigoriev I.V."/>
            <person name="Spatafora J.W."/>
            <person name="Choi I.-G."/>
        </authorList>
    </citation>
    <scope>NUCLEOTIDE SEQUENCE [LARGE SCALE GENOMIC DNA]</scope>
    <source>
        <strain evidence="3 4">KUC8140</strain>
    </source>
</reference>
<dbReference type="OrthoDB" id="2538017at2759"/>
<dbReference type="STRING" id="27342.A0A0H2RS33"/>
<gene>
    <name evidence="3" type="ORF">SCHPADRAFT_922813</name>
</gene>
<sequence length="343" mass="37279">MAYQGGLPGDFVTGDQHRYVLQNFRIAHEKVEQQRIQLQEQEKQVSLLRTRIATLEGQGDQNAGQRVGQKQGGTSVDDWSIKNSASKLEKLINRWAADTVRAPPAPLGELRDAALSDIINGTDPEAYPGGPTPMIIQNLLRHAMAESISEGFVNCLIVTSSSEANDQLTRIHEHLFARDPTVACVWRRQTFSAAVENCPPELMQQILQDNIPTLAQFFTTDKGLAEPCTAILDAAHKFSRMLHGSNSSSGGVTDTFYRAFVPELGSVLLPRQIELIKRCMKAEANVPDRVGATVFPGLVKVSKGADGSSVQTVVRRAQVICECALTPAPGPGPNPEEFAGPTN</sequence>
<keyword evidence="1" id="KW-0175">Coiled coil</keyword>
<dbReference type="Proteomes" id="UP000053477">
    <property type="component" value="Unassembled WGS sequence"/>
</dbReference>
<dbReference type="InParanoid" id="A0A0H2RS33"/>
<dbReference type="EMBL" id="KQ086128">
    <property type="protein sequence ID" value="KLO07631.1"/>
    <property type="molecule type" value="Genomic_DNA"/>
</dbReference>
<dbReference type="AlphaFoldDB" id="A0A0H2RS33"/>
<name>A0A0H2RS33_9AGAM</name>
<keyword evidence="4" id="KW-1185">Reference proteome</keyword>
<organism evidence="3 4">
    <name type="scientific">Schizopora paradoxa</name>
    <dbReference type="NCBI Taxonomy" id="27342"/>
    <lineage>
        <taxon>Eukaryota</taxon>
        <taxon>Fungi</taxon>
        <taxon>Dikarya</taxon>
        <taxon>Basidiomycota</taxon>
        <taxon>Agaricomycotina</taxon>
        <taxon>Agaricomycetes</taxon>
        <taxon>Hymenochaetales</taxon>
        <taxon>Schizoporaceae</taxon>
        <taxon>Schizopora</taxon>
    </lineage>
</organism>
<evidence type="ECO:0000313" key="3">
    <source>
        <dbReference type="EMBL" id="KLO07631.1"/>
    </source>
</evidence>
<feature type="region of interest" description="Disordered" evidence="2">
    <location>
        <begin position="59"/>
        <end position="78"/>
    </location>
</feature>
<protein>
    <submittedName>
        <fullName evidence="3">Uncharacterized protein</fullName>
    </submittedName>
</protein>
<feature type="coiled-coil region" evidence="1">
    <location>
        <begin position="21"/>
        <end position="58"/>
    </location>
</feature>
<evidence type="ECO:0000313" key="4">
    <source>
        <dbReference type="Proteomes" id="UP000053477"/>
    </source>
</evidence>
<accession>A0A0H2RS33</accession>